<dbReference type="EMBL" id="UETC01000017">
    <property type="protein sequence ID" value="SSA51239.1"/>
    <property type="molecule type" value="Genomic_DNA"/>
</dbReference>
<organism evidence="2 4">
    <name type="scientific">Jannaschia seohaensis</name>
    <dbReference type="NCBI Taxonomy" id="475081"/>
    <lineage>
        <taxon>Bacteria</taxon>
        <taxon>Pseudomonadati</taxon>
        <taxon>Pseudomonadota</taxon>
        <taxon>Alphaproteobacteria</taxon>
        <taxon>Rhodobacterales</taxon>
        <taxon>Roseobacteraceae</taxon>
        <taxon>Jannaschia</taxon>
    </lineage>
</organism>
<accession>A0A2Y9BAG6</accession>
<dbReference type="InterPro" id="IPR010323">
    <property type="entry name" value="DUF924"/>
</dbReference>
<dbReference type="Gene3D" id="1.25.40.10">
    <property type="entry name" value="Tetratricopeptide repeat domain"/>
    <property type="match status" value="1"/>
</dbReference>
<dbReference type="RefSeq" id="WP_109566266.1">
    <property type="nucleotide sequence ID" value="NZ_QGDJ01000017.1"/>
</dbReference>
<evidence type="ECO:0000313" key="1">
    <source>
        <dbReference type="EMBL" id="PWJ12136.1"/>
    </source>
</evidence>
<evidence type="ECO:0000313" key="2">
    <source>
        <dbReference type="EMBL" id="SSA51239.1"/>
    </source>
</evidence>
<dbReference type="OrthoDB" id="7593450at2"/>
<evidence type="ECO:0000313" key="3">
    <source>
        <dbReference type="Proteomes" id="UP000245839"/>
    </source>
</evidence>
<reference evidence="1 3" key="2">
    <citation type="submission" date="2018-03" db="EMBL/GenBank/DDBJ databases">
        <title>Genomic Encyclopedia of Archaeal and Bacterial Type Strains, Phase II (KMG-II): from individual species to whole genera.</title>
        <authorList>
            <person name="Goeker M."/>
        </authorList>
    </citation>
    <scope>NUCLEOTIDE SEQUENCE [LARGE SCALE GENOMIC DNA]</scope>
    <source>
        <strain evidence="1 3">DSM 25227</strain>
    </source>
</reference>
<proteinExistence type="predicted"/>
<keyword evidence="3" id="KW-1185">Reference proteome</keyword>
<protein>
    <submittedName>
        <fullName evidence="2">Uncharacterized conserved protein, DUF924 family</fullName>
    </submittedName>
    <submittedName>
        <fullName evidence="1">Uncharacterized protein (DUF924 family)</fullName>
    </submittedName>
</protein>
<name>A0A2Y9BAG6_9RHOB</name>
<dbReference type="Proteomes" id="UP000245839">
    <property type="component" value="Unassembled WGS sequence"/>
</dbReference>
<gene>
    <name evidence="1" type="ORF">BCF38_11771</name>
    <name evidence="2" type="ORF">SAMN05421539_11771</name>
</gene>
<reference evidence="2 4" key="1">
    <citation type="submission" date="2016-10" db="EMBL/GenBank/DDBJ databases">
        <authorList>
            <person name="Cai Z."/>
        </authorList>
    </citation>
    <scope>NUCLEOTIDE SEQUENCE [LARGE SCALE GENOMIC DNA]</scope>
    <source>
        <strain evidence="2 4">DSM 25227</strain>
    </source>
</reference>
<dbReference type="Pfam" id="PF06041">
    <property type="entry name" value="DUF924"/>
    <property type="match status" value="1"/>
</dbReference>
<dbReference type="AlphaFoldDB" id="A0A2Y9BAG6"/>
<dbReference type="Proteomes" id="UP000251571">
    <property type="component" value="Unassembled WGS sequence"/>
</dbReference>
<dbReference type="Gene3D" id="1.20.58.320">
    <property type="entry name" value="TPR-like"/>
    <property type="match status" value="1"/>
</dbReference>
<evidence type="ECO:0000313" key="4">
    <source>
        <dbReference type="Proteomes" id="UP000251571"/>
    </source>
</evidence>
<dbReference type="InterPro" id="IPR011990">
    <property type="entry name" value="TPR-like_helical_dom_sf"/>
</dbReference>
<dbReference type="SUPFAM" id="SSF48452">
    <property type="entry name" value="TPR-like"/>
    <property type="match status" value="1"/>
</dbReference>
<sequence length="197" mass="22701">MDSRAEEVLRFWLEETEPKGWYVGSDALDQEIRDRFLDLWEQATDLRPWCITPRGTLAYLILTDQFPRNMFRGEARAFATDRLARAVAAQAIGRGFDLKVEGLGRQFFYLPLEHSESLPDQARAVRLIFMRLDSPLTLLHARTHREMIRRYGRFPYRNAALARRNSRREAEMLEAGGYGAVLRELQAAEEAGKPTAA</sequence>
<dbReference type="EMBL" id="QGDJ01000017">
    <property type="protein sequence ID" value="PWJ12136.1"/>
    <property type="molecule type" value="Genomic_DNA"/>
</dbReference>